<dbReference type="AlphaFoldDB" id="A0AAV9ZVN4"/>
<feature type="compositionally biased region" description="Basic and acidic residues" evidence="1">
    <location>
        <begin position="20"/>
        <end position="36"/>
    </location>
</feature>
<evidence type="ECO:0000313" key="2">
    <source>
        <dbReference type="EMBL" id="KAK6992472.1"/>
    </source>
</evidence>
<sequence>MPSKSVDGHSTKAQLQAATRYRERNKEVLREKARERMARRRAKLADGSEGNSHYQQRARAASARYRLKNRGRLASRQADRRALEYIKENGVHSWLDRKQSPPTRRKSLGDDTGDAATSSASSSSTSSSSEDEGRGACSSTHQRKKRVVRMSYEEEVDHFLDHCDPTTAPDYVPLPGQTRFFQRGKWRWY</sequence>
<evidence type="ECO:0000313" key="3">
    <source>
        <dbReference type="Proteomes" id="UP001362999"/>
    </source>
</evidence>
<feature type="compositionally biased region" description="Basic and acidic residues" evidence="1">
    <location>
        <begin position="77"/>
        <end position="99"/>
    </location>
</feature>
<gene>
    <name evidence="2" type="ORF">R3P38DRAFT_3226093</name>
</gene>
<reference evidence="2 3" key="1">
    <citation type="journal article" date="2024" name="J Genomics">
        <title>Draft genome sequencing and assembly of Favolaschia claudopus CIRM-BRFM 2984 isolated from oak limbs.</title>
        <authorList>
            <person name="Navarro D."/>
            <person name="Drula E."/>
            <person name="Chaduli D."/>
            <person name="Cazenave R."/>
            <person name="Ahrendt S."/>
            <person name="Wang J."/>
            <person name="Lipzen A."/>
            <person name="Daum C."/>
            <person name="Barry K."/>
            <person name="Grigoriev I.V."/>
            <person name="Favel A."/>
            <person name="Rosso M.N."/>
            <person name="Martin F."/>
        </authorList>
    </citation>
    <scope>NUCLEOTIDE SEQUENCE [LARGE SCALE GENOMIC DNA]</scope>
    <source>
        <strain evidence="2 3">CIRM-BRFM 2984</strain>
    </source>
</reference>
<accession>A0AAV9ZVN4</accession>
<protein>
    <submittedName>
        <fullName evidence="2">Uncharacterized protein</fullName>
    </submittedName>
</protein>
<proteinExistence type="predicted"/>
<evidence type="ECO:0000256" key="1">
    <source>
        <dbReference type="SAM" id="MobiDB-lite"/>
    </source>
</evidence>
<feature type="region of interest" description="Disordered" evidence="1">
    <location>
        <begin position="1"/>
        <end position="149"/>
    </location>
</feature>
<feature type="compositionally biased region" description="Low complexity" evidence="1">
    <location>
        <begin position="54"/>
        <end position="64"/>
    </location>
</feature>
<dbReference type="EMBL" id="JAWWNJ010000110">
    <property type="protein sequence ID" value="KAK6992472.1"/>
    <property type="molecule type" value="Genomic_DNA"/>
</dbReference>
<name>A0AAV9ZVN4_9AGAR</name>
<comment type="caution">
    <text evidence="2">The sequence shown here is derived from an EMBL/GenBank/DDBJ whole genome shotgun (WGS) entry which is preliminary data.</text>
</comment>
<dbReference type="Proteomes" id="UP001362999">
    <property type="component" value="Unassembled WGS sequence"/>
</dbReference>
<organism evidence="2 3">
    <name type="scientific">Favolaschia claudopus</name>
    <dbReference type="NCBI Taxonomy" id="2862362"/>
    <lineage>
        <taxon>Eukaryota</taxon>
        <taxon>Fungi</taxon>
        <taxon>Dikarya</taxon>
        <taxon>Basidiomycota</taxon>
        <taxon>Agaricomycotina</taxon>
        <taxon>Agaricomycetes</taxon>
        <taxon>Agaricomycetidae</taxon>
        <taxon>Agaricales</taxon>
        <taxon>Marasmiineae</taxon>
        <taxon>Mycenaceae</taxon>
        <taxon>Favolaschia</taxon>
    </lineage>
</organism>
<feature type="compositionally biased region" description="Low complexity" evidence="1">
    <location>
        <begin position="114"/>
        <end position="128"/>
    </location>
</feature>
<feature type="compositionally biased region" description="Basic and acidic residues" evidence="1">
    <location>
        <begin position="1"/>
        <end position="10"/>
    </location>
</feature>
<keyword evidence="3" id="KW-1185">Reference proteome</keyword>